<dbReference type="OrthoDB" id="6428194at2759"/>
<reference evidence="2" key="1">
    <citation type="submission" date="2020-08" db="EMBL/GenBank/DDBJ databases">
        <title>Multicomponent nature underlies the extraordinary mechanical properties of spider dragline silk.</title>
        <authorList>
            <person name="Kono N."/>
            <person name="Nakamura H."/>
            <person name="Mori M."/>
            <person name="Yoshida Y."/>
            <person name="Ohtoshi R."/>
            <person name="Malay A.D."/>
            <person name="Moran D.A.P."/>
            <person name="Tomita M."/>
            <person name="Numata K."/>
            <person name="Arakawa K."/>
        </authorList>
    </citation>
    <scope>NUCLEOTIDE SEQUENCE</scope>
</reference>
<evidence type="ECO:0000313" key="3">
    <source>
        <dbReference type="Proteomes" id="UP000887013"/>
    </source>
</evidence>
<feature type="region of interest" description="Disordered" evidence="1">
    <location>
        <begin position="19"/>
        <end position="82"/>
    </location>
</feature>
<dbReference type="AlphaFoldDB" id="A0A8X6TD03"/>
<keyword evidence="3" id="KW-1185">Reference proteome</keyword>
<feature type="non-terminal residue" evidence="2">
    <location>
        <position position="1"/>
    </location>
</feature>
<sequence length="82" mass="8579">MGTGCSSVENVRSKIRRNIALQSRRSQKGNLKGALKSEEETESREEDDELAALSPISDTTKVGSGGTRGLSAASTVLPGTSI</sequence>
<dbReference type="EMBL" id="BMAW01055559">
    <property type="protein sequence ID" value="GFT01509.1"/>
    <property type="molecule type" value="Genomic_DNA"/>
</dbReference>
<evidence type="ECO:0000313" key="2">
    <source>
        <dbReference type="EMBL" id="GFT01509.1"/>
    </source>
</evidence>
<dbReference type="Proteomes" id="UP000887013">
    <property type="component" value="Unassembled WGS sequence"/>
</dbReference>
<organism evidence="2 3">
    <name type="scientific">Nephila pilipes</name>
    <name type="common">Giant wood spider</name>
    <name type="synonym">Nephila maculata</name>
    <dbReference type="NCBI Taxonomy" id="299642"/>
    <lineage>
        <taxon>Eukaryota</taxon>
        <taxon>Metazoa</taxon>
        <taxon>Ecdysozoa</taxon>
        <taxon>Arthropoda</taxon>
        <taxon>Chelicerata</taxon>
        <taxon>Arachnida</taxon>
        <taxon>Araneae</taxon>
        <taxon>Araneomorphae</taxon>
        <taxon>Entelegynae</taxon>
        <taxon>Araneoidea</taxon>
        <taxon>Nephilidae</taxon>
        <taxon>Nephila</taxon>
    </lineage>
</organism>
<name>A0A8X6TD03_NEPPI</name>
<gene>
    <name evidence="2" type="ORF">NPIL_533311</name>
</gene>
<protein>
    <submittedName>
        <fullName evidence="2">Uncharacterized protein</fullName>
    </submittedName>
</protein>
<feature type="compositionally biased region" description="Acidic residues" evidence="1">
    <location>
        <begin position="39"/>
        <end position="50"/>
    </location>
</feature>
<accession>A0A8X6TD03</accession>
<evidence type="ECO:0000256" key="1">
    <source>
        <dbReference type="SAM" id="MobiDB-lite"/>
    </source>
</evidence>
<feature type="compositionally biased region" description="Polar residues" evidence="1">
    <location>
        <begin position="72"/>
        <end position="82"/>
    </location>
</feature>
<comment type="caution">
    <text evidence="2">The sequence shown here is derived from an EMBL/GenBank/DDBJ whole genome shotgun (WGS) entry which is preliminary data.</text>
</comment>
<proteinExistence type="predicted"/>